<evidence type="ECO:0000313" key="2">
    <source>
        <dbReference type="EMBL" id="CAE53903.1"/>
    </source>
</evidence>
<feature type="compositionally biased region" description="Basic residues" evidence="1">
    <location>
        <begin position="46"/>
        <end position="56"/>
    </location>
</feature>
<reference evidence="2" key="1">
    <citation type="journal article" date="2005" name="Gene">
        <title>Identification and characterization of gene sequences expressed in wheat spikelets at the heading stage.</title>
        <authorList>
            <person name="Ciaffi M."/>
            <person name="Paolacci A.R."/>
            <person name="D'Aloisio E."/>
            <person name="Tanzarella O.A."/>
            <person name="Porceddu E."/>
        </authorList>
    </citation>
    <scope>NUCLEOTIDE SEQUENCE</scope>
    <source>
        <tissue evidence="2">Spike at heading stage</tissue>
    </source>
</reference>
<dbReference type="AlphaFoldDB" id="Q70JQ2"/>
<keyword evidence="2" id="KW-0624">Polysaccharide degradation</keyword>
<accession>Q70JQ2</accession>
<dbReference type="GO" id="GO:0045493">
    <property type="term" value="P:xylan catabolic process"/>
    <property type="evidence" value="ECO:0007669"/>
    <property type="project" value="UniProtKB-KW"/>
</dbReference>
<name>Q70JQ2_WHEAT</name>
<feature type="non-terminal residue" evidence="2">
    <location>
        <position position="1"/>
    </location>
</feature>
<feature type="region of interest" description="Disordered" evidence="1">
    <location>
        <begin position="1"/>
        <end position="169"/>
    </location>
</feature>
<proteinExistence type="evidence at transcript level"/>
<feature type="non-terminal residue" evidence="2">
    <location>
        <position position="169"/>
    </location>
</feature>
<feature type="compositionally biased region" description="Basic and acidic residues" evidence="1">
    <location>
        <begin position="32"/>
        <end position="41"/>
    </location>
</feature>
<feature type="compositionally biased region" description="Basic and acidic residues" evidence="1">
    <location>
        <begin position="8"/>
        <end position="19"/>
    </location>
</feature>
<protein>
    <submittedName>
        <fullName evidence="2">Putative 1,4-beta-xylanase</fullName>
    </submittedName>
</protein>
<feature type="compositionally biased region" description="Basic residues" evidence="1">
    <location>
        <begin position="159"/>
        <end position="169"/>
    </location>
</feature>
<feature type="compositionally biased region" description="Basic residues" evidence="1">
    <location>
        <begin position="113"/>
        <end position="126"/>
    </location>
</feature>
<keyword evidence="2" id="KW-0119">Carbohydrate metabolism</keyword>
<feature type="compositionally biased region" description="Low complexity" evidence="1">
    <location>
        <begin position="92"/>
        <end position="105"/>
    </location>
</feature>
<sequence>LPAGGSDRPQRHPLHERVQHAGAAHGPQWDAHQVHRQDEAHPGLPRQRRPQARRRPREPLLHAQHPLRQGRPRHARAAQAAHVDDRGRRRQGPQPGQVPRAGAQGRLRPPRGAGHRHVGRMARQRMLRYVPHRQQLQEPPRRCPRRQAHRRVEDARDVCHHRRQWARRA</sequence>
<dbReference type="EMBL" id="AJ577382">
    <property type="protein sequence ID" value="CAE53903.1"/>
    <property type="molecule type" value="mRNA"/>
</dbReference>
<evidence type="ECO:0000256" key="1">
    <source>
        <dbReference type="SAM" id="MobiDB-lite"/>
    </source>
</evidence>
<organism evidence="2">
    <name type="scientific">Triticum aestivum</name>
    <name type="common">Wheat</name>
    <dbReference type="NCBI Taxonomy" id="4565"/>
    <lineage>
        <taxon>Eukaryota</taxon>
        <taxon>Viridiplantae</taxon>
        <taxon>Streptophyta</taxon>
        <taxon>Embryophyta</taxon>
        <taxon>Tracheophyta</taxon>
        <taxon>Spermatophyta</taxon>
        <taxon>Magnoliopsida</taxon>
        <taxon>Liliopsida</taxon>
        <taxon>Poales</taxon>
        <taxon>Poaceae</taxon>
        <taxon>BOP clade</taxon>
        <taxon>Pooideae</taxon>
        <taxon>Triticodae</taxon>
        <taxon>Triticeae</taxon>
        <taxon>Triticinae</taxon>
        <taxon>Triticum</taxon>
    </lineage>
</organism>
<keyword evidence="2" id="KW-0858">Xylan degradation</keyword>